<gene>
    <name evidence="1" type="ORF">CR203_16500</name>
</gene>
<accession>A0A3A9K4A6</accession>
<dbReference type="SUPFAM" id="SSF48452">
    <property type="entry name" value="TPR-like"/>
    <property type="match status" value="1"/>
</dbReference>
<evidence type="ECO:0008006" key="3">
    <source>
        <dbReference type="Google" id="ProtNLM"/>
    </source>
</evidence>
<dbReference type="OrthoDB" id="2953146at2"/>
<evidence type="ECO:0000313" key="2">
    <source>
        <dbReference type="Proteomes" id="UP000281498"/>
    </source>
</evidence>
<keyword evidence="2" id="KW-1185">Reference proteome</keyword>
<dbReference type="RefSeq" id="WP_110936990.1">
    <property type="nucleotide sequence ID" value="NZ_KZ614146.1"/>
</dbReference>
<dbReference type="Gene3D" id="3.40.50.300">
    <property type="entry name" value="P-loop containing nucleotide triphosphate hydrolases"/>
    <property type="match status" value="1"/>
</dbReference>
<organism evidence="1 2">
    <name type="scientific">Salipaludibacillus neizhouensis</name>
    <dbReference type="NCBI Taxonomy" id="885475"/>
    <lineage>
        <taxon>Bacteria</taxon>
        <taxon>Bacillati</taxon>
        <taxon>Bacillota</taxon>
        <taxon>Bacilli</taxon>
        <taxon>Bacillales</taxon>
        <taxon>Bacillaceae</taxon>
    </lineage>
</organism>
<reference evidence="1 2" key="1">
    <citation type="submission" date="2017-10" db="EMBL/GenBank/DDBJ databases">
        <title>Bacillus sp. nov., a halophilic bacterium isolated from a Keqin Lake.</title>
        <authorList>
            <person name="Wang H."/>
        </authorList>
    </citation>
    <scope>NUCLEOTIDE SEQUENCE [LARGE SCALE GENOMIC DNA]</scope>
    <source>
        <strain evidence="1 2">KCTC 13187</strain>
    </source>
</reference>
<proteinExistence type="predicted"/>
<dbReference type="InterPro" id="IPR011990">
    <property type="entry name" value="TPR-like_helical_dom_sf"/>
</dbReference>
<comment type="caution">
    <text evidence="1">The sequence shown here is derived from an EMBL/GenBank/DDBJ whole genome shotgun (WGS) entry which is preliminary data.</text>
</comment>
<dbReference type="Proteomes" id="UP000281498">
    <property type="component" value="Unassembled WGS sequence"/>
</dbReference>
<sequence length="888" mass="103921">MAEEYMINKTYYRTILDDESLSHPVRSLGHAFFKEQSEKGGNLASLRFAQGEVYYYHKDLEAAIQKWQNVNNELEHWAKKNIGDAYYELGWLGEAETMYTSIKSSDPVLTVEVALQLVSLNEELNNKDRVYKFIRTAMSTDPDYPNVTTIARTIYEGRQDWENAVDLAAVEAMRTENLHWFETLIGYVNKGHTSLFAPTYFEHVLVKLYELDESMFSQLTKSLWHQYQESLAYLSWMELINRIFASLETIQMTDKRIVLDLHHESYLELMKGNYLVKELRPVLSGLLVNWLNISPENAKLFPATAMLAWNDIFPSTIEQSLLQKAEDIVQRLKTDVSLDDVHELLQSLLNWAETNQINIGFKKEWLISQMTERDKKHLFITGASRRGKSSVMNAILDETLFGEEAFTLFVHSSNDDQAEMIEITEEGSQVVDDITTLTENTLVDLKWPSRHLKELGCSLVSSPDFSQYVTQENDRFEYSNVVDGILYIIDGERPMMDKAILEAETIASKVKHVPVHFVLNNVESVDEEELKQVLKGSFPDAQFYSYSSHRSSDSLVDFINVHFTFKSNTTKQISRAKLLYFIRESLTHLLDQRVSRVKALESNIAFQEEMKESFLELERELVEMREEKSNIITSTYRLEKEELKSKIWREIPVLLSESASEISEDSDYTTLHDDIDVFMNNKIQDYIEINVIPQFQASLQKWMEDTHEEMKETEDFLISKNEWFNDKYKEKKVNLACDFVIFKDWKRDINRMTNRMEIDEVKFMNQLKPTQFLLKSAGKLFGNLQTNNQLLFKQYQKFIENGNFEDVTGTIINKIFLEFDLFEKALKSDLKMSFQESVDKVIDHKEEADFEINKANEKLEEMRKSPEYFHDPLRIFEVRLLQYEMMSE</sequence>
<dbReference type="EMBL" id="PDOE01000008">
    <property type="protein sequence ID" value="RKL66158.1"/>
    <property type="molecule type" value="Genomic_DNA"/>
</dbReference>
<dbReference type="AlphaFoldDB" id="A0A3A9K4A6"/>
<evidence type="ECO:0000313" key="1">
    <source>
        <dbReference type="EMBL" id="RKL66158.1"/>
    </source>
</evidence>
<dbReference type="InterPro" id="IPR027417">
    <property type="entry name" value="P-loop_NTPase"/>
</dbReference>
<protein>
    <recommendedName>
        <fullName evidence="3">GTP-binding protein</fullName>
    </recommendedName>
</protein>
<dbReference type="SUPFAM" id="SSF52540">
    <property type="entry name" value="P-loop containing nucleoside triphosphate hydrolases"/>
    <property type="match status" value="1"/>
</dbReference>
<name>A0A3A9K4A6_9BACI</name>
<dbReference type="Gene3D" id="1.25.40.10">
    <property type="entry name" value="Tetratricopeptide repeat domain"/>
    <property type="match status" value="1"/>
</dbReference>